<reference evidence="7" key="3">
    <citation type="submission" date="2016-06" db="EMBL/GenBank/DDBJ databases">
        <authorList>
            <person name="Toshchakov V.S."/>
        </authorList>
    </citation>
    <scope>NUCLEOTIDE SEQUENCE [LARGE SCALE GENOMIC DNA]</scope>
    <source>
        <strain>PM4 (JCM 30641</strain>
        <strain evidence="7">\VKM B-2940)</strain>
    </source>
</reference>
<evidence type="ECO:0000313" key="6">
    <source>
        <dbReference type="EMBL" id="SJK85665.1"/>
    </source>
</evidence>
<keyword evidence="2" id="KW-0479">Metal-binding</keyword>
<keyword evidence="5" id="KW-0255">Endonuclease</keyword>
<dbReference type="GO" id="GO:0030490">
    <property type="term" value="P:maturation of SSU-rRNA"/>
    <property type="evidence" value="ECO:0007669"/>
    <property type="project" value="TreeGrafter"/>
</dbReference>
<reference evidence="6" key="2">
    <citation type="submission" date="2016-06" db="EMBL/GenBank/DDBJ databases">
        <authorList>
            <person name="Olsen C.W."/>
            <person name="Carey S."/>
            <person name="Hinshaw L."/>
            <person name="Karasin A.I."/>
        </authorList>
    </citation>
    <scope>NUCLEOTIDE SEQUENCE [LARGE SCALE GENOMIC DNA]</scope>
    <source>
        <strain evidence="6">PM4</strain>
    </source>
</reference>
<dbReference type="OrthoDB" id="27944at2157"/>
<dbReference type="EMBL" id="LT719092">
    <property type="protein sequence ID" value="SJK85665.1"/>
    <property type="molecule type" value="Genomic_DNA"/>
</dbReference>
<proteinExistence type="predicted"/>
<dbReference type="GO" id="GO:0016787">
    <property type="term" value="F:hydrolase activity"/>
    <property type="evidence" value="ECO:0007669"/>
    <property type="project" value="UniProtKB-KW"/>
</dbReference>
<evidence type="ECO:0000256" key="3">
    <source>
        <dbReference type="ARBA" id="ARBA00022801"/>
    </source>
</evidence>
<dbReference type="SUPFAM" id="SSF88723">
    <property type="entry name" value="PIN domain-like"/>
    <property type="match status" value="1"/>
</dbReference>
<dbReference type="PANTHER" id="PTHR12814:SF2">
    <property type="entry name" value="RNA-BINDING PROTEIN NOB1"/>
    <property type="match status" value="1"/>
</dbReference>
<keyword evidence="7" id="KW-1185">Reference proteome</keyword>
<dbReference type="PANTHER" id="PTHR12814">
    <property type="entry name" value="RNA-BINDING PROTEIN NOB1"/>
    <property type="match status" value="1"/>
</dbReference>
<gene>
    <name evidence="6" type="ORF">CPM_1890</name>
    <name evidence="5" type="ORF">CSP5_1952</name>
</gene>
<dbReference type="KEGG" id="cdiv:CPM_1890"/>
<dbReference type="InterPro" id="IPR033411">
    <property type="entry name" value="Ribonuclease_PIN"/>
</dbReference>
<dbReference type="RefSeq" id="WP_021789677.1">
    <property type="nucleotide sequence ID" value="NZ_LT671858.1"/>
</dbReference>
<dbReference type="Proteomes" id="UP000195607">
    <property type="component" value="Chromosome I"/>
</dbReference>
<evidence type="ECO:0000256" key="1">
    <source>
        <dbReference type="ARBA" id="ARBA00022722"/>
    </source>
</evidence>
<dbReference type="GeneID" id="41589188"/>
<keyword evidence="1" id="KW-0540">Nuclease</keyword>
<dbReference type="InterPro" id="IPR002716">
    <property type="entry name" value="PIN_dom"/>
</dbReference>
<evidence type="ECO:0000313" key="7">
    <source>
        <dbReference type="Proteomes" id="UP000187822"/>
    </source>
</evidence>
<dbReference type="Proteomes" id="UP000187822">
    <property type="component" value="Chromosome I"/>
</dbReference>
<keyword evidence="3" id="KW-0378">Hydrolase</keyword>
<sequence length="174" mass="19493">MAVKKERINLGEKLIIPDTSAILTGKIEILSMNCIVPTSVIGEIKHGKMSRVIGHDLNIIRTASPGQEYMEQVREASKKTGDFPYLSQTDMEIIAIAKEYGGVVISDDYSLQNVCSEMSIEYYGCGIEAIKKSIRWGYLCRGCGTKYTKRLDKCSICGHWITRYAITENENKRG</sequence>
<protein>
    <submittedName>
        <fullName evidence="5">rRNA maturation endonuclease Nob1</fullName>
    </submittedName>
</protein>
<dbReference type="GO" id="GO:0046872">
    <property type="term" value="F:metal ion binding"/>
    <property type="evidence" value="ECO:0007669"/>
    <property type="project" value="UniProtKB-KW"/>
</dbReference>
<evidence type="ECO:0000259" key="4">
    <source>
        <dbReference type="SMART" id="SM00670"/>
    </source>
</evidence>
<accession>A0A1N5WRA6</accession>
<evidence type="ECO:0000313" key="5">
    <source>
        <dbReference type="EMBL" id="SIM87686.1"/>
    </source>
</evidence>
<name>A0A1N5WRA6_9ARCH</name>
<dbReference type="GO" id="GO:0030688">
    <property type="term" value="C:preribosome, small subunit precursor"/>
    <property type="evidence" value="ECO:0007669"/>
    <property type="project" value="TreeGrafter"/>
</dbReference>
<dbReference type="GO" id="GO:0004521">
    <property type="term" value="F:RNA endonuclease activity"/>
    <property type="evidence" value="ECO:0007669"/>
    <property type="project" value="TreeGrafter"/>
</dbReference>
<evidence type="ECO:0000313" key="8">
    <source>
        <dbReference type="Proteomes" id="UP000195607"/>
    </source>
</evidence>
<evidence type="ECO:0000256" key="2">
    <source>
        <dbReference type="ARBA" id="ARBA00022723"/>
    </source>
</evidence>
<dbReference type="STRING" id="1673428.CPM_1890"/>
<dbReference type="SMART" id="SM00670">
    <property type="entry name" value="PINc"/>
    <property type="match status" value="1"/>
</dbReference>
<reference evidence="5 8" key="1">
    <citation type="submission" date="2016-04" db="EMBL/GenBank/DDBJ databases">
        <authorList>
            <person name="Evans L.H."/>
            <person name="Alamgir A."/>
            <person name="Owens N."/>
            <person name="Weber N.D."/>
            <person name="Virtaneva K."/>
            <person name="Barbian K."/>
            <person name="Babar A."/>
            <person name="Rosenke K."/>
        </authorList>
    </citation>
    <scope>NUCLEOTIDE SEQUENCE [LARGE SCALE GENOMIC DNA]</scope>
    <source>
        <strain evidence="5">S5</strain>
        <strain evidence="8">S5(T) (JCM 30642 \VKM B-2941)</strain>
    </source>
</reference>
<dbReference type="EMBL" id="LT671858">
    <property type="protein sequence ID" value="SIM87686.1"/>
    <property type="molecule type" value="Genomic_DNA"/>
</dbReference>
<dbReference type="InterPro" id="IPR029060">
    <property type="entry name" value="PIN-like_dom_sf"/>
</dbReference>
<dbReference type="AlphaFoldDB" id="A0A1N5WRA6"/>
<dbReference type="InterPro" id="IPR039907">
    <property type="entry name" value="NOB1"/>
</dbReference>
<organism evidence="5 8">
    <name type="scientific">Cuniculiplasma divulgatum</name>
    <dbReference type="NCBI Taxonomy" id="1673428"/>
    <lineage>
        <taxon>Archaea</taxon>
        <taxon>Methanobacteriati</taxon>
        <taxon>Thermoplasmatota</taxon>
        <taxon>Thermoplasmata</taxon>
        <taxon>Thermoplasmatales</taxon>
        <taxon>Cuniculiplasmataceae</taxon>
        <taxon>Cuniculiplasma</taxon>
    </lineage>
</organism>
<dbReference type="Gene3D" id="3.40.50.1010">
    <property type="entry name" value="5'-nuclease"/>
    <property type="match status" value="1"/>
</dbReference>
<dbReference type="Pfam" id="PF17146">
    <property type="entry name" value="PIN_6"/>
    <property type="match status" value="1"/>
</dbReference>
<dbReference type="CDD" id="cd09876">
    <property type="entry name" value="PIN_Nob1-like"/>
    <property type="match status" value="1"/>
</dbReference>
<feature type="domain" description="PIN" evidence="4">
    <location>
        <begin position="13"/>
        <end position="113"/>
    </location>
</feature>